<dbReference type="Pfam" id="PF00356">
    <property type="entry name" value="LacI"/>
    <property type="match status" value="1"/>
</dbReference>
<dbReference type="PANTHER" id="PTHR30146:SF109">
    <property type="entry name" value="HTH-TYPE TRANSCRIPTIONAL REGULATOR GALS"/>
    <property type="match status" value="1"/>
</dbReference>
<dbReference type="AlphaFoldDB" id="A0A844FDR9"/>
<reference evidence="5 6" key="1">
    <citation type="submission" date="2019-08" db="EMBL/GenBank/DDBJ databases">
        <title>In-depth cultivation of the pig gut microbiome towards novel bacterial diversity and tailored functional studies.</title>
        <authorList>
            <person name="Wylensek D."/>
            <person name="Hitch T.C.A."/>
            <person name="Clavel T."/>
        </authorList>
    </citation>
    <scope>NUCLEOTIDE SEQUENCE [LARGE SCALE GENOMIC DNA]</scope>
    <source>
        <strain evidence="5 6">BL-389-WT-3D</strain>
    </source>
</reference>
<dbReference type="SMART" id="SM00354">
    <property type="entry name" value="HTH_LACI"/>
    <property type="match status" value="1"/>
</dbReference>
<evidence type="ECO:0000259" key="4">
    <source>
        <dbReference type="PROSITE" id="PS50932"/>
    </source>
</evidence>
<dbReference type="RefSeq" id="WP_004607174.1">
    <property type="nucleotide sequence ID" value="NZ_AP024846.1"/>
</dbReference>
<keyword evidence="3" id="KW-0804">Transcription</keyword>
<evidence type="ECO:0000256" key="2">
    <source>
        <dbReference type="ARBA" id="ARBA00023125"/>
    </source>
</evidence>
<dbReference type="Gene3D" id="3.40.50.2300">
    <property type="match status" value="2"/>
</dbReference>
<dbReference type="Proteomes" id="UP000462363">
    <property type="component" value="Unassembled WGS sequence"/>
</dbReference>
<dbReference type="Gene3D" id="1.10.260.40">
    <property type="entry name" value="lambda repressor-like DNA-binding domains"/>
    <property type="match status" value="1"/>
</dbReference>
<dbReference type="GO" id="GO:0000976">
    <property type="term" value="F:transcription cis-regulatory region binding"/>
    <property type="evidence" value="ECO:0007669"/>
    <property type="project" value="TreeGrafter"/>
</dbReference>
<dbReference type="PANTHER" id="PTHR30146">
    <property type="entry name" value="LACI-RELATED TRANSCRIPTIONAL REPRESSOR"/>
    <property type="match status" value="1"/>
</dbReference>
<keyword evidence="2" id="KW-0238">DNA-binding</keyword>
<dbReference type="GeneID" id="62695537"/>
<evidence type="ECO:0000256" key="1">
    <source>
        <dbReference type="ARBA" id="ARBA00023015"/>
    </source>
</evidence>
<evidence type="ECO:0000313" key="5">
    <source>
        <dbReference type="EMBL" id="MSS41999.1"/>
    </source>
</evidence>
<protein>
    <submittedName>
        <fullName evidence="5">LacI family transcriptional regulator</fullName>
    </submittedName>
</protein>
<dbReference type="InterPro" id="IPR028082">
    <property type="entry name" value="Peripla_BP_I"/>
</dbReference>
<dbReference type="InterPro" id="IPR001761">
    <property type="entry name" value="Peripla_BP/Lac1_sug-bd_dom"/>
</dbReference>
<name>A0A844FDR9_CLOSV</name>
<feature type="domain" description="HTH lacI-type" evidence="4">
    <location>
        <begin position="6"/>
        <end position="60"/>
    </location>
</feature>
<dbReference type="CDD" id="cd01392">
    <property type="entry name" value="HTH_LacI"/>
    <property type="match status" value="1"/>
</dbReference>
<dbReference type="PROSITE" id="PS50932">
    <property type="entry name" value="HTH_LACI_2"/>
    <property type="match status" value="1"/>
</dbReference>
<dbReference type="GO" id="GO:0003700">
    <property type="term" value="F:DNA-binding transcription factor activity"/>
    <property type="evidence" value="ECO:0007669"/>
    <property type="project" value="TreeGrafter"/>
</dbReference>
<dbReference type="Pfam" id="PF00532">
    <property type="entry name" value="Peripla_BP_1"/>
    <property type="match status" value="1"/>
</dbReference>
<organism evidence="5 6">
    <name type="scientific">Clostridium scindens (strain JCM 10418 / VPI 12708)</name>
    <dbReference type="NCBI Taxonomy" id="29347"/>
    <lineage>
        <taxon>Bacteria</taxon>
        <taxon>Bacillati</taxon>
        <taxon>Bacillota</taxon>
        <taxon>Clostridia</taxon>
        <taxon>Lachnospirales</taxon>
        <taxon>Lachnospiraceae</taxon>
    </lineage>
</organism>
<dbReference type="InterPro" id="IPR000843">
    <property type="entry name" value="HTH_LacI"/>
</dbReference>
<keyword evidence="1" id="KW-0805">Transcription regulation</keyword>
<accession>A0A844FDR9</accession>
<dbReference type="EMBL" id="VUMB01000069">
    <property type="protein sequence ID" value="MSS41999.1"/>
    <property type="molecule type" value="Genomic_DNA"/>
</dbReference>
<comment type="caution">
    <text evidence="5">The sequence shown here is derived from an EMBL/GenBank/DDBJ whole genome shotgun (WGS) entry which is preliminary data.</text>
</comment>
<dbReference type="SUPFAM" id="SSF47413">
    <property type="entry name" value="lambda repressor-like DNA-binding domains"/>
    <property type="match status" value="1"/>
</dbReference>
<dbReference type="InterPro" id="IPR010982">
    <property type="entry name" value="Lambda_DNA-bd_dom_sf"/>
</dbReference>
<dbReference type="SUPFAM" id="SSF53822">
    <property type="entry name" value="Periplasmic binding protein-like I"/>
    <property type="match status" value="1"/>
</dbReference>
<dbReference type="CDD" id="cd06267">
    <property type="entry name" value="PBP1_LacI_sugar_binding-like"/>
    <property type="match status" value="1"/>
</dbReference>
<proteinExistence type="predicted"/>
<evidence type="ECO:0000256" key="3">
    <source>
        <dbReference type="ARBA" id="ARBA00023163"/>
    </source>
</evidence>
<evidence type="ECO:0000313" key="6">
    <source>
        <dbReference type="Proteomes" id="UP000462363"/>
    </source>
</evidence>
<sequence length="365" mass="41528">MGKKKVTSTDIARAAGVSQSTVSMVLNKKYNVSFSKETVEKVENAAKELGYVPPKRKTKKGARQEKLLVIFCSNLTNPYYVMLLQGIESRAKEQGFGLFVCNTQRDLRMEERYLKMMWELRPLGIIYTCNPSHCFMDLLKELSEKIPVAVINNQNEKMSVDAVELDNSKLGRIMARHLLELGHRKVAYIAPPLTARQKQRSKRVEGFLKVYEQAGLRDQVIIKAAREEFDQDVALIDSEYKIGYDLTRELLQETRDITAIAGLNDMIAFGIMDALHEAKIKVPADMSVMGCDNTLFARMHKVELTTIEHFVIFKGRDACDIIMKKIASHHTQYSETPPISTYHVEYEPKLIVRGTTAYAKGKKKK</sequence>
<gene>
    <name evidence="5" type="ORF">FYJ37_17275</name>
</gene>